<dbReference type="AlphaFoldDB" id="A0A0P6X3P1"/>
<dbReference type="InterPro" id="IPR003797">
    <property type="entry name" value="DegV"/>
</dbReference>
<proteinExistence type="predicted"/>
<dbReference type="PANTHER" id="PTHR33434:SF2">
    <property type="entry name" value="FATTY ACID-BINDING PROTEIN TM_1468"/>
    <property type="match status" value="1"/>
</dbReference>
<keyword evidence="3" id="KW-1185">Reference proteome</keyword>
<organism evidence="2 3">
    <name type="scientific">Bellilinea caldifistulae</name>
    <dbReference type="NCBI Taxonomy" id="360411"/>
    <lineage>
        <taxon>Bacteria</taxon>
        <taxon>Bacillati</taxon>
        <taxon>Chloroflexota</taxon>
        <taxon>Anaerolineae</taxon>
        <taxon>Anaerolineales</taxon>
        <taxon>Anaerolineaceae</taxon>
        <taxon>Bellilinea</taxon>
    </lineage>
</organism>
<evidence type="ECO:0008006" key="4">
    <source>
        <dbReference type="Google" id="ProtNLM"/>
    </source>
</evidence>
<protein>
    <recommendedName>
        <fullName evidence="4">DegV family protein</fullName>
    </recommendedName>
</protein>
<reference evidence="2 3" key="1">
    <citation type="submission" date="2015-07" db="EMBL/GenBank/DDBJ databases">
        <title>Draft genome of Bellilinea caldifistulae DSM 17877.</title>
        <authorList>
            <person name="Hemp J."/>
            <person name="Ward L.M."/>
            <person name="Pace L.A."/>
            <person name="Fischer W.W."/>
        </authorList>
    </citation>
    <scope>NUCLEOTIDE SEQUENCE [LARGE SCALE GENOMIC DNA]</scope>
    <source>
        <strain evidence="2 3">GOMI-1</strain>
    </source>
</reference>
<dbReference type="InterPro" id="IPR043168">
    <property type="entry name" value="DegV_C"/>
</dbReference>
<dbReference type="PATRIC" id="fig|360411.5.peg.2123"/>
<accession>A0A0P6X3P1</accession>
<keyword evidence="1" id="KW-0446">Lipid-binding</keyword>
<dbReference type="GO" id="GO:0008289">
    <property type="term" value="F:lipid binding"/>
    <property type="evidence" value="ECO:0007669"/>
    <property type="project" value="UniProtKB-KW"/>
</dbReference>
<dbReference type="Gene3D" id="3.40.50.10170">
    <property type="match status" value="1"/>
</dbReference>
<dbReference type="PANTHER" id="PTHR33434">
    <property type="entry name" value="DEGV DOMAIN-CONTAINING PROTEIN DR_1986-RELATED"/>
    <property type="match status" value="1"/>
</dbReference>
<dbReference type="Gene3D" id="3.30.1180.10">
    <property type="match status" value="1"/>
</dbReference>
<evidence type="ECO:0000256" key="1">
    <source>
        <dbReference type="ARBA" id="ARBA00023121"/>
    </source>
</evidence>
<dbReference type="NCBIfam" id="TIGR00762">
    <property type="entry name" value="DegV"/>
    <property type="match status" value="1"/>
</dbReference>
<evidence type="ECO:0000313" key="3">
    <source>
        <dbReference type="Proteomes" id="UP000050514"/>
    </source>
</evidence>
<dbReference type="InterPro" id="IPR050270">
    <property type="entry name" value="DegV_domain_contain"/>
</dbReference>
<gene>
    <name evidence="2" type="ORF">AC812_11500</name>
</gene>
<name>A0A0P6X3P1_9CHLR</name>
<evidence type="ECO:0000313" key="2">
    <source>
        <dbReference type="EMBL" id="KPL74445.1"/>
    </source>
</evidence>
<dbReference type="PROSITE" id="PS51482">
    <property type="entry name" value="DEGV"/>
    <property type="match status" value="1"/>
</dbReference>
<dbReference type="Proteomes" id="UP000050514">
    <property type="component" value="Unassembled WGS sequence"/>
</dbReference>
<dbReference type="Pfam" id="PF02645">
    <property type="entry name" value="DegV"/>
    <property type="match status" value="1"/>
</dbReference>
<comment type="caution">
    <text evidence="2">The sequence shown here is derived from an EMBL/GenBank/DDBJ whole genome shotgun (WGS) entry which is preliminary data.</text>
</comment>
<dbReference type="STRING" id="360411.AC812_11500"/>
<sequence>MQIVTDRGCDLSPQQLEGLPPIHYVPMKLTLAGKTYSSGEDLSSEEFYRLLEETGEYPTTSQAGTGDFVELYRRLAQDDPEILSIHISSGLSGTLNSARVAAGMVPESNVTIWDTMTLSAPEGWQVEAAARAIKAGWELKEIIALLEKVRNLTVGFFTLDTMKYLVHGGRISHLKGLLASLLNIRPVISVSKEDGRYVTMAQERTFRRAIQRMAQEVIKAYPQSRKLRLQLIHGHNPAGIELLREAMENLVECEWLPPVTVGAVLGAHTGSSLVGICAGPAELADLLP</sequence>
<dbReference type="SUPFAM" id="SSF82549">
    <property type="entry name" value="DAK1/DegV-like"/>
    <property type="match status" value="1"/>
</dbReference>
<dbReference type="EMBL" id="LGHJ01000017">
    <property type="protein sequence ID" value="KPL74445.1"/>
    <property type="molecule type" value="Genomic_DNA"/>
</dbReference>